<evidence type="ECO:0008006" key="4">
    <source>
        <dbReference type="Google" id="ProtNLM"/>
    </source>
</evidence>
<dbReference type="EMBL" id="BAABHX010000004">
    <property type="protein sequence ID" value="GAA5094973.1"/>
    <property type="molecule type" value="Genomic_DNA"/>
</dbReference>
<keyword evidence="3" id="KW-1185">Reference proteome</keyword>
<reference evidence="3" key="1">
    <citation type="journal article" date="2019" name="Int. J. Syst. Evol. Microbiol.">
        <title>The Global Catalogue of Microorganisms (GCM) 10K type strain sequencing project: providing services to taxonomists for standard genome sequencing and annotation.</title>
        <authorList>
            <consortium name="The Broad Institute Genomics Platform"/>
            <consortium name="The Broad Institute Genome Sequencing Center for Infectious Disease"/>
            <person name="Wu L."/>
            <person name="Ma J."/>
        </authorList>
    </citation>
    <scope>NUCLEOTIDE SEQUENCE [LARGE SCALE GENOMIC DNA]</scope>
    <source>
        <strain evidence="3">JCM 18019</strain>
    </source>
</reference>
<name>A0ABP9MGU7_9FLAO</name>
<dbReference type="InterPro" id="IPR008983">
    <property type="entry name" value="Tumour_necrosis_fac-like_dom"/>
</dbReference>
<dbReference type="RefSeq" id="WP_345205005.1">
    <property type="nucleotide sequence ID" value="NZ_BAABHX010000004.1"/>
</dbReference>
<feature type="signal peptide" evidence="1">
    <location>
        <begin position="1"/>
        <end position="19"/>
    </location>
</feature>
<accession>A0ABP9MGU7</accession>
<organism evidence="2 3">
    <name type="scientific">Chryseobacterium ginsengisoli</name>
    <dbReference type="NCBI Taxonomy" id="363853"/>
    <lineage>
        <taxon>Bacteria</taxon>
        <taxon>Pseudomonadati</taxon>
        <taxon>Bacteroidota</taxon>
        <taxon>Flavobacteriia</taxon>
        <taxon>Flavobacteriales</taxon>
        <taxon>Weeksellaceae</taxon>
        <taxon>Chryseobacterium group</taxon>
        <taxon>Chryseobacterium</taxon>
    </lineage>
</organism>
<evidence type="ECO:0000313" key="2">
    <source>
        <dbReference type="EMBL" id="GAA5094973.1"/>
    </source>
</evidence>
<comment type="caution">
    <text evidence="2">The sequence shown here is derived from an EMBL/GenBank/DDBJ whole genome shotgun (WGS) entry which is preliminary data.</text>
</comment>
<proteinExistence type="predicted"/>
<evidence type="ECO:0000256" key="1">
    <source>
        <dbReference type="SAM" id="SignalP"/>
    </source>
</evidence>
<dbReference type="Proteomes" id="UP001500353">
    <property type="component" value="Unassembled WGS sequence"/>
</dbReference>
<sequence>MKNKLLLLLSFLIFGVSVAQIGVGNSNPAVNLDARAITGNSAIAFGNTNQTATAAGAGAMKYDDAGKQMYYSDGTNWVSVAATQSTAFIPKVVASGRTTVNQINFGTATVAPPFLKFVFGSVLTNDGNWSTSNNEYTVANNGIYQMSFAGSIDPNQGTSNAATWWVVVGSNRYNVSSLSNTAVSFGGGSISLYLTAGTTIYFGSSHCFGCGGNNTTSTATNTDYYTILPGNTFTITQLGT</sequence>
<dbReference type="Gene3D" id="2.60.120.40">
    <property type="match status" value="1"/>
</dbReference>
<keyword evidence="1" id="KW-0732">Signal</keyword>
<protein>
    <recommendedName>
        <fullName evidence="4">C1q domain-containing protein</fullName>
    </recommendedName>
</protein>
<evidence type="ECO:0000313" key="3">
    <source>
        <dbReference type="Proteomes" id="UP001500353"/>
    </source>
</evidence>
<feature type="chain" id="PRO_5045086485" description="C1q domain-containing protein" evidence="1">
    <location>
        <begin position="20"/>
        <end position="240"/>
    </location>
</feature>
<gene>
    <name evidence="2" type="ORF">GCM10023210_27180</name>
</gene>